<dbReference type="Pfam" id="PF01074">
    <property type="entry name" value="Glyco_hydro_38N"/>
    <property type="match status" value="1"/>
</dbReference>
<keyword evidence="4 11" id="KW-0479">Metal-binding</keyword>
<dbReference type="Gene3D" id="3.20.110.10">
    <property type="entry name" value="Glycoside hydrolase 38, N terminal domain"/>
    <property type="match status" value="1"/>
</dbReference>
<dbReference type="FunFam" id="1.20.1270.50:FF:000003">
    <property type="entry name" value="Alpha-mannosidase"/>
    <property type="match status" value="1"/>
</dbReference>
<dbReference type="InterPro" id="IPR027291">
    <property type="entry name" value="Glyco_hydro_38_N_sf"/>
</dbReference>
<evidence type="ECO:0000256" key="9">
    <source>
        <dbReference type="ARBA" id="ARBA00023180"/>
    </source>
</evidence>
<dbReference type="Pfam" id="PF07748">
    <property type="entry name" value="Glyco_hydro_38C"/>
    <property type="match status" value="1"/>
</dbReference>
<dbReference type="PANTHER" id="PTHR11607:SF3">
    <property type="entry name" value="LYSOSOMAL ALPHA-MANNOSIDASE"/>
    <property type="match status" value="1"/>
</dbReference>
<dbReference type="EC" id="3.2.1.-" evidence="11"/>
<dbReference type="FunFam" id="1.20.1270.50:FF:000002">
    <property type="entry name" value="Alpha-mannosidase"/>
    <property type="match status" value="1"/>
</dbReference>
<comment type="cofactor">
    <cofactor evidence="11">
        <name>Zn(2+)</name>
        <dbReference type="ChEBI" id="CHEBI:29105"/>
    </cofactor>
    <text evidence="11">Binds 1 zinc ion per subunit.</text>
</comment>
<dbReference type="InterPro" id="IPR028995">
    <property type="entry name" value="Glyco_hydro_57/38_cen_sf"/>
</dbReference>
<evidence type="ECO:0000256" key="11">
    <source>
        <dbReference type="RuleBase" id="RU361199"/>
    </source>
</evidence>
<evidence type="ECO:0000256" key="10">
    <source>
        <dbReference type="ARBA" id="ARBA00023295"/>
    </source>
</evidence>
<dbReference type="FunFam" id="3.20.110.10:FF:000001">
    <property type="entry name" value="Alpha-mannosidase"/>
    <property type="match status" value="1"/>
</dbReference>
<dbReference type="FunFam" id="2.70.98.30:FF:000003">
    <property type="entry name" value="Alpha-mannosidase"/>
    <property type="match status" value="1"/>
</dbReference>
<dbReference type="Pfam" id="PF17677">
    <property type="entry name" value="Glyco_hydro38C2"/>
    <property type="match status" value="1"/>
</dbReference>
<dbReference type="Gene3D" id="1.20.1270.50">
    <property type="entry name" value="Glycoside hydrolase family 38, central domain"/>
    <property type="match status" value="2"/>
</dbReference>
<dbReference type="InterPro" id="IPR048534">
    <property type="entry name" value="Man2a1-like_dom"/>
</dbReference>
<evidence type="ECO:0000313" key="14">
    <source>
        <dbReference type="Proteomes" id="UP000789390"/>
    </source>
</evidence>
<keyword evidence="8" id="KW-1015">Disulfide bond</keyword>
<dbReference type="Gene3D" id="2.60.40.1360">
    <property type="match status" value="1"/>
</dbReference>
<evidence type="ECO:0000256" key="7">
    <source>
        <dbReference type="ARBA" id="ARBA00022833"/>
    </source>
</evidence>
<evidence type="ECO:0000259" key="12">
    <source>
        <dbReference type="SMART" id="SM00872"/>
    </source>
</evidence>
<dbReference type="Pfam" id="PF09261">
    <property type="entry name" value="Alpha-mann_mid"/>
    <property type="match status" value="1"/>
</dbReference>
<dbReference type="OrthoDB" id="2016903at2759"/>
<gene>
    <name evidence="13" type="ORF">DGAL_LOCUS14531</name>
</gene>
<dbReference type="SMART" id="SM00872">
    <property type="entry name" value="Alpha-mann_mid"/>
    <property type="match status" value="1"/>
</dbReference>
<dbReference type="Gene3D" id="2.70.98.30">
    <property type="entry name" value="Golgi alpha-mannosidase II, domain 4"/>
    <property type="match status" value="1"/>
</dbReference>
<dbReference type="GO" id="GO:0046872">
    <property type="term" value="F:metal ion binding"/>
    <property type="evidence" value="ECO:0007669"/>
    <property type="project" value="UniProtKB-KW"/>
</dbReference>
<keyword evidence="7 11" id="KW-0862">Zinc</keyword>
<dbReference type="EMBL" id="CAKKLH010000308">
    <property type="protein sequence ID" value="CAH0110923.1"/>
    <property type="molecule type" value="Genomic_DNA"/>
</dbReference>
<keyword evidence="9" id="KW-0325">Glycoprotein</keyword>
<evidence type="ECO:0000256" key="3">
    <source>
        <dbReference type="ARBA" id="ARBA00012752"/>
    </source>
</evidence>
<evidence type="ECO:0000313" key="13">
    <source>
        <dbReference type="EMBL" id="CAH0110923.1"/>
    </source>
</evidence>
<dbReference type="InterPro" id="IPR011682">
    <property type="entry name" value="Glyco_hydro_38_C"/>
</dbReference>
<dbReference type="AlphaFoldDB" id="A0A8J2WLU9"/>
<dbReference type="SUPFAM" id="SSF88688">
    <property type="entry name" value="Families 57/38 glycoside transferase middle domain"/>
    <property type="match status" value="1"/>
</dbReference>
<keyword evidence="10 11" id="KW-0326">Glycosidase</keyword>
<dbReference type="GO" id="GO:0030246">
    <property type="term" value="F:carbohydrate binding"/>
    <property type="evidence" value="ECO:0007669"/>
    <property type="project" value="InterPro"/>
</dbReference>
<comment type="catalytic activity">
    <reaction evidence="1">
        <text>Hydrolysis of terminal, non-reducing alpha-D-mannose residues in alpha-D-mannosides.</text>
        <dbReference type="EC" id="3.2.1.24"/>
    </reaction>
</comment>
<evidence type="ECO:0000256" key="5">
    <source>
        <dbReference type="ARBA" id="ARBA00022729"/>
    </source>
</evidence>
<organism evidence="13 14">
    <name type="scientific">Daphnia galeata</name>
    <dbReference type="NCBI Taxonomy" id="27404"/>
    <lineage>
        <taxon>Eukaryota</taxon>
        <taxon>Metazoa</taxon>
        <taxon>Ecdysozoa</taxon>
        <taxon>Arthropoda</taxon>
        <taxon>Crustacea</taxon>
        <taxon>Branchiopoda</taxon>
        <taxon>Diplostraca</taxon>
        <taxon>Cladocera</taxon>
        <taxon>Anomopoda</taxon>
        <taxon>Daphniidae</taxon>
        <taxon>Daphnia</taxon>
    </lineage>
</organism>
<dbReference type="Pfam" id="PF21260">
    <property type="entry name" value="Laman-like_dom"/>
    <property type="match status" value="1"/>
</dbReference>
<comment type="similarity">
    <text evidence="2 11">Belongs to the glycosyl hydrolase 38 family.</text>
</comment>
<dbReference type="Gene3D" id="2.60.40.1180">
    <property type="entry name" value="Golgi alpha-mannosidase II"/>
    <property type="match status" value="1"/>
</dbReference>
<evidence type="ECO:0000256" key="6">
    <source>
        <dbReference type="ARBA" id="ARBA00022801"/>
    </source>
</evidence>
<keyword evidence="6 11" id="KW-0378">Hydrolase</keyword>
<dbReference type="GO" id="GO:0005764">
    <property type="term" value="C:lysosome"/>
    <property type="evidence" value="ECO:0007669"/>
    <property type="project" value="TreeGrafter"/>
</dbReference>
<evidence type="ECO:0000256" key="2">
    <source>
        <dbReference type="ARBA" id="ARBA00009792"/>
    </source>
</evidence>
<dbReference type="InterPro" id="IPR011013">
    <property type="entry name" value="Gal_mutarotase_sf_dom"/>
</dbReference>
<dbReference type="InterPro" id="IPR011330">
    <property type="entry name" value="Glyco_hydro/deAcase_b/a-brl"/>
</dbReference>
<dbReference type="InterPro" id="IPR015341">
    <property type="entry name" value="Glyco_hydro_38_cen"/>
</dbReference>
<name>A0A8J2WLU9_9CRUS</name>
<protein>
    <recommendedName>
        <fullName evidence="3 11">Alpha-mannosidase</fullName>
        <ecNumber evidence="11">3.2.1.-</ecNumber>
    </recommendedName>
</protein>
<dbReference type="GO" id="GO:0004559">
    <property type="term" value="F:alpha-mannosidase activity"/>
    <property type="evidence" value="ECO:0007669"/>
    <property type="project" value="UniProtKB-EC"/>
</dbReference>
<dbReference type="InterPro" id="IPR050843">
    <property type="entry name" value="Glycosyl_Hydrlase_38"/>
</dbReference>
<keyword evidence="5" id="KW-0732">Signal</keyword>
<accession>A0A8J2WLU9</accession>
<dbReference type="PANTHER" id="PTHR11607">
    <property type="entry name" value="ALPHA-MANNOSIDASE"/>
    <property type="match status" value="1"/>
</dbReference>
<dbReference type="InterPro" id="IPR013780">
    <property type="entry name" value="Glyco_hydro_b"/>
</dbReference>
<dbReference type="InterPro" id="IPR037094">
    <property type="entry name" value="Glyco_hydro_38_cen_sf"/>
</dbReference>
<dbReference type="CDD" id="cd10810">
    <property type="entry name" value="GH38N_AMII_LAM_like"/>
    <property type="match status" value="1"/>
</dbReference>
<dbReference type="GO" id="GO:0006013">
    <property type="term" value="P:mannose metabolic process"/>
    <property type="evidence" value="ECO:0007669"/>
    <property type="project" value="InterPro"/>
</dbReference>
<comment type="caution">
    <text evidence="13">The sequence shown here is derived from an EMBL/GenBank/DDBJ whole genome shotgun (WGS) entry which is preliminary data.</text>
</comment>
<dbReference type="InterPro" id="IPR041147">
    <property type="entry name" value="GH38_C"/>
</dbReference>
<evidence type="ECO:0000256" key="8">
    <source>
        <dbReference type="ARBA" id="ARBA00023157"/>
    </source>
</evidence>
<dbReference type="SUPFAM" id="SSF88713">
    <property type="entry name" value="Glycoside hydrolase/deacetylase"/>
    <property type="match status" value="1"/>
</dbReference>
<feature type="domain" description="Glycoside hydrolase family 38 central" evidence="12">
    <location>
        <begin position="382"/>
        <end position="460"/>
    </location>
</feature>
<sequence>MMERRRKMDRIVVASISSLLVLLAGIIHPSSGGLSVGRSKQRDSSSCGYQSCHATKPGFINVHLVPHTHDDVGWLKTVDQYYYGSRTGIQKAGVQYILDSVVEELQSNPERRFIYVEMAFFWQWWEEQSESTRDVVRDLVSQGRLEFINGGWCMNDEATTHYVDIIDQMSLGLSLLNETFGECGRPRISWQIDPFGHSKEQAFIFSQMGYDGLFFGRLDHEDKKQRMASKTMEMLWSSSSSLGKTGWLFTGVNYNLYQPPPGFCFDILCSDLPVIDNVKSKEYNVDQRVSEFLKYCQQQSEAYATDHILLTMGGDFTYQDANVWYKNMDKLIKYANERQTNGSRFNLLYSTPSCYVKSLNSVKKSWPLKTDDFFPYGSDAHSYWTGYFTSRPAFKYMVRQGSNLLQACKQMDSALSWSSSRSTNKGDVNVMKRAMGIAQHHDAVSGTEKQAVVQDYQSRLHEGVVECQKTQTSFYQLSHISHCVSSQLPILGRPLPDVKFCQLNVSQCDVSETSSRFIVNIYNSLAKHVDKYVRIPVATGESYQVLDPDGNAVDSQLIPISTQVLTIPGRKSSATDELVFLAARLPPIGSKSYHIERATKNRRRHSFKSKSQRLVPGEDHIITSDKVKVRVDGTTGLLSSVTVNGEEYFVQQEFLWYPGYNGDNESADRRSSGAYIFRPNGTDAFPMRKTMAAAIITAVYTGPLVQEIHQFYDTWVSQVIRIYRGQEHVELDWVVGPVPVSDKIGKEVISRVTTTILQSDGTFYTDSNGRQTLRRELDARESYTYTPTEPVSGNYYPINSHLFIRDPLGEQQATVLVDRSQGGSSLIGGLIELMVHRRLLHDDSFGVDEPLDETAFQQGLVVRGSHYLILSDGPSSARRYRPLAQQLYKQPQISFIPTTLPFAEWKKLYKTEQQLINRELPENVNLLTLENRSDGSYLIRLEHIYDVGEDNVLSKPVTVSLKDLFLGFAIISAEETVLGGNQLKKESQRLVWYSSDKQKSIGRSSHSEFPDVELQPMEIRTFILNLVRDNRIDKYV</sequence>
<dbReference type="FunFam" id="2.60.40.1180:FF:000018">
    <property type="entry name" value="Alpha-mannosidase"/>
    <property type="match status" value="1"/>
</dbReference>
<proteinExistence type="inferred from homology"/>
<evidence type="ECO:0000256" key="4">
    <source>
        <dbReference type="ARBA" id="ARBA00022723"/>
    </source>
</evidence>
<dbReference type="InterPro" id="IPR000602">
    <property type="entry name" value="Glyco_hydro_38_N"/>
</dbReference>
<dbReference type="Proteomes" id="UP000789390">
    <property type="component" value="Unassembled WGS sequence"/>
</dbReference>
<keyword evidence="14" id="KW-1185">Reference proteome</keyword>
<evidence type="ECO:0000256" key="1">
    <source>
        <dbReference type="ARBA" id="ARBA00000365"/>
    </source>
</evidence>
<dbReference type="SUPFAM" id="SSF74650">
    <property type="entry name" value="Galactose mutarotase-like"/>
    <property type="match status" value="1"/>
</dbReference>
<reference evidence="13" key="1">
    <citation type="submission" date="2021-11" db="EMBL/GenBank/DDBJ databases">
        <authorList>
            <person name="Schell T."/>
        </authorList>
    </citation>
    <scope>NUCLEOTIDE SEQUENCE</scope>
    <source>
        <strain evidence="13">M5</strain>
    </source>
</reference>